<protein>
    <submittedName>
        <fullName evidence="2">Uncharacterized protein</fullName>
    </submittedName>
</protein>
<accession>A0A8H3IU38</accession>
<reference evidence="2" key="1">
    <citation type="submission" date="2021-03" db="EMBL/GenBank/DDBJ databases">
        <authorList>
            <person name="Tagirdzhanova G."/>
        </authorList>
    </citation>
    <scope>NUCLEOTIDE SEQUENCE</scope>
</reference>
<dbReference type="EMBL" id="CAJPDT010000048">
    <property type="protein sequence ID" value="CAF9927935.1"/>
    <property type="molecule type" value="Genomic_DNA"/>
</dbReference>
<evidence type="ECO:0000313" key="2">
    <source>
        <dbReference type="EMBL" id="CAF9927935.1"/>
    </source>
</evidence>
<dbReference type="AlphaFoldDB" id="A0A8H3IU38"/>
<proteinExistence type="predicted"/>
<gene>
    <name evidence="2" type="ORF">IMSHALPRED_007335</name>
</gene>
<comment type="caution">
    <text evidence="2">The sequence shown here is derived from an EMBL/GenBank/DDBJ whole genome shotgun (WGS) entry which is preliminary data.</text>
</comment>
<feature type="compositionally biased region" description="Polar residues" evidence="1">
    <location>
        <begin position="34"/>
        <end position="48"/>
    </location>
</feature>
<sequence>MPGSAATQDATQELAKLSVEPVEGPSRAGAPDTPQRTPDSISELTHLNSPGDFYTQLLAQEASSPPAESIGHERRERGQRRPLASSSSPSGEEASKKGKGKAKAKAKETEKVVKKPRNLK</sequence>
<name>A0A8H3IU38_9LECA</name>
<evidence type="ECO:0000313" key="3">
    <source>
        <dbReference type="Proteomes" id="UP000664534"/>
    </source>
</evidence>
<evidence type="ECO:0000256" key="1">
    <source>
        <dbReference type="SAM" id="MobiDB-lite"/>
    </source>
</evidence>
<dbReference type="Proteomes" id="UP000664534">
    <property type="component" value="Unassembled WGS sequence"/>
</dbReference>
<keyword evidence="3" id="KW-1185">Reference proteome</keyword>
<organism evidence="2 3">
    <name type="scientific">Imshaugia aleurites</name>
    <dbReference type="NCBI Taxonomy" id="172621"/>
    <lineage>
        <taxon>Eukaryota</taxon>
        <taxon>Fungi</taxon>
        <taxon>Dikarya</taxon>
        <taxon>Ascomycota</taxon>
        <taxon>Pezizomycotina</taxon>
        <taxon>Lecanoromycetes</taxon>
        <taxon>OSLEUM clade</taxon>
        <taxon>Lecanoromycetidae</taxon>
        <taxon>Lecanorales</taxon>
        <taxon>Lecanorineae</taxon>
        <taxon>Parmeliaceae</taxon>
        <taxon>Imshaugia</taxon>
    </lineage>
</organism>
<feature type="region of interest" description="Disordered" evidence="1">
    <location>
        <begin position="16"/>
        <end position="120"/>
    </location>
</feature>